<dbReference type="OrthoDB" id="88410at2759"/>
<reference evidence="2" key="1">
    <citation type="journal article" date="2017" name="Nat. Ecol. Evol.">
        <title>Genome expansion and lineage-specific genetic innovations in the forest pathogenic fungi Armillaria.</title>
        <authorList>
            <person name="Sipos G."/>
            <person name="Prasanna A.N."/>
            <person name="Walter M.C."/>
            <person name="O'Connor E."/>
            <person name="Balint B."/>
            <person name="Krizsan K."/>
            <person name="Kiss B."/>
            <person name="Hess J."/>
            <person name="Varga T."/>
            <person name="Slot J."/>
            <person name="Riley R."/>
            <person name="Boka B."/>
            <person name="Rigling D."/>
            <person name="Barry K."/>
            <person name="Lee J."/>
            <person name="Mihaltcheva S."/>
            <person name="LaButti K."/>
            <person name="Lipzen A."/>
            <person name="Waldron R."/>
            <person name="Moloney N.M."/>
            <person name="Sperisen C."/>
            <person name="Kredics L."/>
            <person name="Vagvoelgyi C."/>
            <person name="Patrignani A."/>
            <person name="Fitzpatrick D."/>
            <person name="Nagy I."/>
            <person name="Doyle S."/>
            <person name="Anderson J.B."/>
            <person name="Grigoriev I.V."/>
            <person name="Gueldener U."/>
            <person name="Muensterkoetter M."/>
            <person name="Nagy L.G."/>
        </authorList>
    </citation>
    <scope>NUCLEOTIDE SEQUENCE [LARGE SCALE GENOMIC DNA]</scope>
    <source>
        <strain evidence="2">Ar21-2</strain>
    </source>
</reference>
<name>A0A2H3E7G0_ARMGA</name>
<evidence type="ECO:0000313" key="1">
    <source>
        <dbReference type="EMBL" id="PBL03352.1"/>
    </source>
</evidence>
<protein>
    <submittedName>
        <fullName evidence="1">Uncharacterized protein</fullName>
    </submittedName>
</protein>
<organism evidence="1 2">
    <name type="scientific">Armillaria gallica</name>
    <name type="common">Bulbous honey fungus</name>
    <name type="synonym">Armillaria bulbosa</name>
    <dbReference type="NCBI Taxonomy" id="47427"/>
    <lineage>
        <taxon>Eukaryota</taxon>
        <taxon>Fungi</taxon>
        <taxon>Dikarya</taxon>
        <taxon>Basidiomycota</taxon>
        <taxon>Agaricomycotina</taxon>
        <taxon>Agaricomycetes</taxon>
        <taxon>Agaricomycetidae</taxon>
        <taxon>Agaricales</taxon>
        <taxon>Marasmiineae</taxon>
        <taxon>Physalacriaceae</taxon>
        <taxon>Armillaria</taxon>
    </lineage>
</organism>
<dbReference type="AlphaFoldDB" id="A0A2H3E7G0"/>
<dbReference type="EMBL" id="KZ293644">
    <property type="protein sequence ID" value="PBL03352.1"/>
    <property type="molecule type" value="Genomic_DNA"/>
</dbReference>
<sequence>MPINRSNMVHQIMECVPVDSCRLVKCEKCGKATWAVSICCLFLLLPPIRAASSEYE</sequence>
<dbReference type="InParanoid" id="A0A2H3E7G0"/>
<proteinExistence type="predicted"/>
<gene>
    <name evidence="1" type="ORF">ARMGADRAFT_12868</name>
</gene>
<accession>A0A2H3E7G0</accession>
<evidence type="ECO:0000313" key="2">
    <source>
        <dbReference type="Proteomes" id="UP000217790"/>
    </source>
</evidence>
<keyword evidence="2" id="KW-1185">Reference proteome</keyword>
<dbReference type="Proteomes" id="UP000217790">
    <property type="component" value="Unassembled WGS sequence"/>
</dbReference>